<dbReference type="AlphaFoldDB" id="A0A1Y2IYR7"/>
<evidence type="ECO:0000256" key="1">
    <source>
        <dbReference type="SAM" id="MobiDB-lite"/>
    </source>
</evidence>
<keyword evidence="4" id="KW-1185">Reference proteome</keyword>
<name>A0A1Y2IYR7_TRAC3</name>
<feature type="region of interest" description="Disordered" evidence="1">
    <location>
        <begin position="485"/>
        <end position="524"/>
    </location>
</feature>
<dbReference type="InterPro" id="IPR036047">
    <property type="entry name" value="F-box-like_dom_sf"/>
</dbReference>
<dbReference type="EMBL" id="KZ084093">
    <property type="protein sequence ID" value="OSD05351.1"/>
    <property type="molecule type" value="Genomic_DNA"/>
</dbReference>
<gene>
    <name evidence="3" type="ORF">PYCCODRAFT_1432510</name>
</gene>
<dbReference type="SUPFAM" id="SSF50998">
    <property type="entry name" value="Quinoprotein alcohol dehydrogenase-like"/>
    <property type="match status" value="1"/>
</dbReference>
<sequence length="566" mass="63338">MFLTDLPEDLILDLCGHLNAHDIISLRQTCKALESATRERAVWRMALSRHIQRSRLPVPNAHRYDVPSLSTRELEKLTLRSLCYWSNWLSPSPHFYSHLNIRPVRLRFLNHHRNARNLAIAFIPGIPDHILTLTLYGDTTFHERYSFELWNVAGGSQATFVDTVAVAGLLGYAINSDAESNVTMTITRRSEGHNHQGLGLPCITEAYRLEVPRTQDRSCFLLLRQFVGFRNTIGLHGSRLVVTDAEQHVRILDVDTGRLQCTLMAPMMLNDPTLRSAERQALDVVIVDNFVLSFCKQYIFLYHIPPSARQSHPQDTDSSFEPPELEAVATYKWQWRIDTLIAAPRRSPQDLTVSTLPGSRSASTYSTAPVIDVLTRFDTWFPWPVNILHHFVLAPNPLYRADTVDLARPETFPYLLSSTEGPFMVHSIPSPVRIFTPSDVVLGRYGTALWIDASTDVNTPSQAGDHGQRIAGKLLTQTALPKVRLRPGEGPQDDQVSPGPVDPATLAYTGQPSGSLDSSEQGPEVSVFHVQESDEKWNRVAVDEEGGRIALGHVDGTVSVYTYVPS</sequence>
<evidence type="ECO:0000313" key="3">
    <source>
        <dbReference type="EMBL" id="OSD05351.1"/>
    </source>
</evidence>
<feature type="domain" description="F-box" evidence="2">
    <location>
        <begin position="1"/>
        <end position="46"/>
    </location>
</feature>
<evidence type="ECO:0000313" key="4">
    <source>
        <dbReference type="Proteomes" id="UP000193067"/>
    </source>
</evidence>
<dbReference type="SUPFAM" id="SSF81383">
    <property type="entry name" value="F-box domain"/>
    <property type="match status" value="1"/>
</dbReference>
<protein>
    <recommendedName>
        <fullName evidence="2">F-box domain-containing protein</fullName>
    </recommendedName>
</protein>
<dbReference type="STRING" id="1353009.A0A1Y2IYR7"/>
<evidence type="ECO:0000259" key="2">
    <source>
        <dbReference type="PROSITE" id="PS50181"/>
    </source>
</evidence>
<feature type="compositionally biased region" description="Polar residues" evidence="1">
    <location>
        <begin position="508"/>
        <end position="521"/>
    </location>
</feature>
<dbReference type="Proteomes" id="UP000193067">
    <property type="component" value="Unassembled WGS sequence"/>
</dbReference>
<dbReference type="OrthoDB" id="3193353at2759"/>
<proteinExistence type="predicted"/>
<dbReference type="Pfam" id="PF12937">
    <property type="entry name" value="F-box-like"/>
    <property type="match status" value="1"/>
</dbReference>
<reference evidence="3 4" key="1">
    <citation type="journal article" date="2015" name="Biotechnol. Biofuels">
        <title>Enhanced degradation of softwood versus hardwood by the white-rot fungus Pycnoporus coccineus.</title>
        <authorList>
            <person name="Couturier M."/>
            <person name="Navarro D."/>
            <person name="Chevret D."/>
            <person name="Henrissat B."/>
            <person name="Piumi F."/>
            <person name="Ruiz-Duenas F.J."/>
            <person name="Martinez A.T."/>
            <person name="Grigoriev I.V."/>
            <person name="Riley R."/>
            <person name="Lipzen A."/>
            <person name="Berrin J.G."/>
            <person name="Master E.R."/>
            <person name="Rosso M.N."/>
        </authorList>
    </citation>
    <scope>NUCLEOTIDE SEQUENCE [LARGE SCALE GENOMIC DNA]</scope>
    <source>
        <strain evidence="3 4">BRFM310</strain>
    </source>
</reference>
<accession>A0A1Y2IYR7</accession>
<dbReference type="InterPro" id="IPR001810">
    <property type="entry name" value="F-box_dom"/>
</dbReference>
<dbReference type="InterPro" id="IPR011047">
    <property type="entry name" value="Quinoprotein_ADH-like_sf"/>
</dbReference>
<dbReference type="Gene3D" id="1.20.1280.50">
    <property type="match status" value="1"/>
</dbReference>
<organism evidence="3 4">
    <name type="scientific">Trametes coccinea (strain BRFM310)</name>
    <name type="common">Pycnoporus coccineus</name>
    <dbReference type="NCBI Taxonomy" id="1353009"/>
    <lineage>
        <taxon>Eukaryota</taxon>
        <taxon>Fungi</taxon>
        <taxon>Dikarya</taxon>
        <taxon>Basidiomycota</taxon>
        <taxon>Agaricomycotina</taxon>
        <taxon>Agaricomycetes</taxon>
        <taxon>Polyporales</taxon>
        <taxon>Polyporaceae</taxon>
        <taxon>Trametes</taxon>
    </lineage>
</organism>
<dbReference type="PROSITE" id="PS50181">
    <property type="entry name" value="FBOX"/>
    <property type="match status" value="1"/>
</dbReference>